<reference evidence="4 5" key="1">
    <citation type="submission" date="2014-12" db="EMBL/GenBank/DDBJ databases">
        <title>Draft genome sequences of 10 type strains of Lactococcus.</title>
        <authorList>
            <person name="Sun Z."/>
            <person name="Zhong Z."/>
            <person name="Liu W."/>
            <person name="Zhang W."/>
            <person name="Zhang H."/>
        </authorList>
    </citation>
    <scope>NUCLEOTIDE SEQUENCE [LARGE SCALE GENOMIC DNA]</scope>
    <source>
        <strain evidence="4 5">DSM 21502</strain>
    </source>
</reference>
<dbReference type="SUPFAM" id="SSF55729">
    <property type="entry name" value="Acyl-CoA N-acyltransferases (Nat)"/>
    <property type="match status" value="1"/>
</dbReference>
<name>A0A2A5SPE6_LACLC</name>
<keyword evidence="1" id="KW-0808">Transferase</keyword>
<dbReference type="PANTHER" id="PTHR43877">
    <property type="entry name" value="AMINOALKYLPHOSPHONATE N-ACETYLTRANSFERASE-RELATED-RELATED"/>
    <property type="match status" value="1"/>
</dbReference>
<evidence type="ECO:0000256" key="2">
    <source>
        <dbReference type="ARBA" id="ARBA00023315"/>
    </source>
</evidence>
<protein>
    <recommendedName>
        <fullName evidence="3">N-acetyltransferase domain-containing protein</fullName>
    </recommendedName>
</protein>
<accession>A0A2A5SPE6</accession>
<dbReference type="Pfam" id="PF00583">
    <property type="entry name" value="Acetyltransf_1"/>
    <property type="match status" value="1"/>
</dbReference>
<evidence type="ECO:0000256" key="1">
    <source>
        <dbReference type="ARBA" id="ARBA00022679"/>
    </source>
</evidence>
<dbReference type="InterPro" id="IPR016181">
    <property type="entry name" value="Acyl_CoA_acyltransferase"/>
</dbReference>
<dbReference type="Gene3D" id="3.40.630.30">
    <property type="match status" value="1"/>
</dbReference>
<evidence type="ECO:0000259" key="3">
    <source>
        <dbReference type="PROSITE" id="PS51186"/>
    </source>
</evidence>
<dbReference type="PROSITE" id="PS51186">
    <property type="entry name" value="GNAT"/>
    <property type="match status" value="1"/>
</dbReference>
<keyword evidence="2" id="KW-0012">Acyltransferase</keyword>
<dbReference type="InterPro" id="IPR050832">
    <property type="entry name" value="Bact_Acetyltransf"/>
</dbReference>
<dbReference type="CDD" id="cd04301">
    <property type="entry name" value="NAT_SF"/>
    <property type="match status" value="1"/>
</dbReference>
<dbReference type="AlphaFoldDB" id="A0A2A5SPE6"/>
<evidence type="ECO:0000313" key="5">
    <source>
        <dbReference type="Proteomes" id="UP000218711"/>
    </source>
</evidence>
<organism evidence="4 5">
    <name type="scientific">Lactococcus cremoris subsp. tructae</name>
    <dbReference type="NCBI Taxonomy" id="542833"/>
    <lineage>
        <taxon>Bacteria</taxon>
        <taxon>Bacillati</taxon>
        <taxon>Bacillota</taxon>
        <taxon>Bacilli</taxon>
        <taxon>Lactobacillales</taxon>
        <taxon>Streptococcaceae</taxon>
        <taxon>Lactococcus</taxon>
    </lineage>
</organism>
<proteinExistence type="predicted"/>
<gene>
    <name evidence="4" type="ORF">RU92_GL001187</name>
</gene>
<comment type="caution">
    <text evidence="4">The sequence shown here is derived from an EMBL/GenBank/DDBJ whole genome shotgun (WGS) entry which is preliminary data.</text>
</comment>
<dbReference type="Proteomes" id="UP000218711">
    <property type="component" value="Unassembled WGS sequence"/>
</dbReference>
<sequence length="142" mass="15753">MGEMIRDAKLSDLSVLTELSKVLGYEKSDEEMLSNLIEVLADENILLVAEIDGTVVGYVEGSIYRSILVPRGVRVMGIAVLPDFQDKGIGGELLTALENQVRDRGFAMISLTSGEARHLAHEFYLKHGYAADHLQMKFAKWL</sequence>
<dbReference type="InterPro" id="IPR000182">
    <property type="entry name" value="GNAT_dom"/>
</dbReference>
<dbReference type="PANTHER" id="PTHR43877:SF2">
    <property type="entry name" value="AMINOALKYLPHOSPHONATE N-ACETYLTRANSFERASE-RELATED"/>
    <property type="match status" value="1"/>
</dbReference>
<evidence type="ECO:0000313" key="4">
    <source>
        <dbReference type="EMBL" id="PCS15859.1"/>
    </source>
</evidence>
<feature type="domain" description="N-acetyltransferase" evidence="3">
    <location>
        <begin position="3"/>
        <end position="142"/>
    </location>
</feature>
<dbReference type="EMBL" id="JXKC01000018">
    <property type="protein sequence ID" value="PCS15859.1"/>
    <property type="molecule type" value="Genomic_DNA"/>
</dbReference>
<dbReference type="GO" id="GO:0016747">
    <property type="term" value="F:acyltransferase activity, transferring groups other than amino-acyl groups"/>
    <property type="evidence" value="ECO:0007669"/>
    <property type="project" value="InterPro"/>
</dbReference>